<organism evidence="1 2">
    <name type="scientific">Vaccinium darrowii</name>
    <dbReference type="NCBI Taxonomy" id="229202"/>
    <lineage>
        <taxon>Eukaryota</taxon>
        <taxon>Viridiplantae</taxon>
        <taxon>Streptophyta</taxon>
        <taxon>Embryophyta</taxon>
        <taxon>Tracheophyta</taxon>
        <taxon>Spermatophyta</taxon>
        <taxon>Magnoliopsida</taxon>
        <taxon>eudicotyledons</taxon>
        <taxon>Gunneridae</taxon>
        <taxon>Pentapetalae</taxon>
        <taxon>asterids</taxon>
        <taxon>Ericales</taxon>
        <taxon>Ericaceae</taxon>
        <taxon>Vaccinioideae</taxon>
        <taxon>Vaccinieae</taxon>
        <taxon>Vaccinium</taxon>
    </lineage>
</organism>
<reference evidence="1 2" key="1">
    <citation type="journal article" date="2021" name="Hortic Res">
        <title>High-quality reference genome and annotation aids understanding of berry development for evergreen blueberry (Vaccinium darrowii).</title>
        <authorList>
            <person name="Yu J."/>
            <person name="Hulse-Kemp A.M."/>
            <person name="Babiker E."/>
            <person name="Staton M."/>
        </authorList>
    </citation>
    <scope>NUCLEOTIDE SEQUENCE [LARGE SCALE GENOMIC DNA]</scope>
    <source>
        <strain evidence="2">cv. NJ 8807/NJ 8810</strain>
        <tissue evidence="1">Young leaf</tissue>
    </source>
</reference>
<sequence length="400" mass="44267">MEASSDLMEGSSSMASIPTDVFLFFWCREVLYKPVVLVCGHALCFWCAHKSMSRIGVSTCPSCRDPYSYFPEICQKLHLLLWKIDPAAQMRRREENLGMEETIRIQSTKVEDPEVPQSHKPQVADASCDKCKQLVFRPRALHCGHVHCEKCIPKGDGVITCPSCQGQHLSGTPKLFLGLHLYLKEVFPEEYAARGESQALLPEECEGSASKKQKIPDWTSGKDYHVGVGCDHCGMYPLRGDRYKCVECKEDVGFDLCTKCHESRESNLKLGRFNQQHNQNHTFEVLRPGVARNLMFTLLSPPVLPILPVPPVPMVASPGDEAEEPGDEAAEELGDEESGDEAEEPESADSGDEEESEGTESGDEEESESAESRDEEESEGAESGDEEESDDEEAVDSGGD</sequence>
<proteinExistence type="predicted"/>
<gene>
    <name evidence="1" type="ORF">Vadar_023803</name>
</gene>
<comment type="caution">
    <text evidence="1">The sequence shown here is derived from an EMBL/GenBank/DDBJ whole genome shotgun (WGS) entry which is preliminary data.</text>
</comment>
<evidence type="ECO:0000313" key="1">
    <source>
        <dbReference type="EMBL" id="KAH7847255.1"/>
    </source>
</evidence>
<accession>A0ACB7Y2W5</accession>
<dbReference type="EMBL" id="CM037155">
    <property type="protein sequence ID" value="KAH7847255.1"/>
    <property type="molecule type" value="Genomic_DNA"/>
</dbReference>
<keyword evidence="2" id="KW-1185">Reference proteome</keyword>
<evidence type="ECO:0000313" key="2">
    <source>
        <dbReference type="Proteomes" id="UP000828048"/>
    </source>
</evidence>
<name>A0ACB7Y2W5_9ERIC</name>
<protein>
    <submittedName>
        <fullName evidence="1">Uncharacterized protein</fullName>
    </submittedName>
</protein>
<dbReference type="Proteomes" id="UP000828048">
    <property type="component" value="Chromosome 5"/>
</dbReference>